<evidence type="ECO:0000259" key="4">
    <source>
        <dbReference type="Pfam" id="PF01171"/>
    </source>
</evidence>
<feature type="binding site" evidence="2">
    <location>
        <position position="283"/>
    </location>
    <ligand>
        <name>Zn(2+)</name>
        <dbReference type="ChEBI" id="CHEBI:29105"/>
        <label>2</label>
    </ligand>
</feature>
<dbReference type="SUPFAM" id="SSF52402">
    <property type="entry name" value="Adenine nucleotide alpha hydrolases-like"/>
    <property type="match status" value="1"/>
</dbReference>
<feature type="binding site" evidence="2">
    <location>
        <position position="28"/>
    </location>
    <ligand>
        <name>Zn(2+)</name>
        <dbReference type="ChEBI" id="CHEBI:29105"/>
        <label>1</label>
    </ligand>
</feature>
<dbReference type="InterPro" id="IPR054306">
    <property type="entry name" value="TtuA-like_LIM_N"/>
</dbReference>
<organism evidence="6 7">
    <name type="scientific">Ilumatobacter fluminis</name>
    <dbReference type="NCBI Taxonomy" id="467091"/>
    <lineage>
        <taxon>Bacteria</taxon>
        <taxon>Bacillati</taxon>
        <taxon>Actinomycetota</taxon>
        <taxon>Acidimicrobiia</taxon>
        <taxon>Acidimicrobiales</taxon>
        <taxon>Ilumatobacteraceae</taxon>
        <taxon>Ilumatobacter</taxon>
    </lineage>
</organism>
<comment type="caution">
    <text evidence="6">The sequence shown here is derived from an EMBL/GenBank/DDBJ whole genome shotgun (WGS) entry which is preliminary data.</text>
</comment>
<feature type="domain" description="tRNA(Ile)-lysidine/2-thiocytidine synthase N-terminal" evidence="4">
    <location>
        <begin position="53"/>
        <end position="223"/>
    </location>
</feature>
<keyword evidence="3" id="KW-0547">Nucleotide-binding</keyword>
<feature type="binding site" evidence="3">
    <location>
        <position position="62"/>
    </location>
    <ligand>
        <name>ATP</name>
        <dbReference type="ChEBI" id="CHEBI:30616"/>
    </ligand>
</feature>
<dbReference type="GO" id="GO:0002143">
    <property type="term" value="P:tRNA wobble position uridine thiolation"/>
    <property type="evidence" value="ECO:0007669"/>
    <property type="project" value="TreeGrafter"/>
</dbReference>
<dbReference type="InterPro" id="IPR011063">
    <property type="entry name" value="TilS/TtcA_N"/>
</dbReference>
<feature type="binding site" evidence="3">
    <location>
        <position position="164"/>
    </location>
    <ligand>
        <name>ATP</name>
        <dbReference type="ChEBI" id="CHEBI:30616"/>
    </ligand>
</feature>
<feature type="domain" description="2-thiouridine synthetase TtuA-like N-terminal LIM" evidence="5">
    <location>
        <begin position="5"/>
        <end position="29"/>
    </location>
</feature>
<dbReference type="GO" id="GO:0016740">
    <property type="term" value="F:transferase activity"/>
    <property type="evidence" value="ECO:0007669"/>
    <property type="project" value="UniProtKB-KW"/>
</dbReference>
<feature type="binding site" evidence="2">
    <location>
        <position position="9"/>
    </location>
    <ligand>
        <name>Zn(2+)</name>
        <dbReference type="ChEBI" id="CHEBI:29105"/>
        <label>1</label>
    </ligand>
</feature>
<dbReference type="InterPro" id="IPR014729">
    <property type="entry name" value="Rossmann-like_a/b/a_fold"/>
</dbReference>
<dbReference type="OrthoDB" id="9801054at2"/>
<dbReference type="EMBL" id="SOAU01000001">
    <property type="protein sequence ID" value="TDT16419.1"/>
    <property type="molecule type" value="Genomic_DNA"/>
</dbReference>
<dbReference type="InterPro" id="IPR035107">
    <property type="entry name" value="tRNA_thiolation_TtcA_Ctu1"/>
</dbReference>
<dbReference type="Pfam" id="PF01171">
    <property type="entry name" value="ATP_bind_3"/>
    <property type="match status" value="1"/>
</dbReference>
<feature type="binding site" evidence="2">
    <location>
        <position position="25"/>
    </location>
    <ligand>
        <name>Zn(2+)</name>
        <dbReference type="ChEBI" id="CHEBI:29105"/>
        <label>1</label>
    </ligand>
</feature>
<accession>A0A4R7I0P0</accession>
<evidence type="ECO:0000256" key="3">
    <source>
        <dbReference type="PIRSR" id="PIRSR004976-51"/>
    </source>
</evidence>
<dbReference type="AlphaFoldDB" id="A0A4R7I0P0"/>
<keyword evidence="2" id="KW-0862">Zinc</keyword>
<dbReference type="GO" id="GO:0002144">
    <property type="term" value="C:cytosolic tRNA wobble base thiouridylase complex"/>
    <property type="evidence" value="ECO:0007669"/>
    <property type="project" value="TreeGrafter"/>
</dbReference>
<dbReference type="GO" id="GO:0000049">
    <property type="term" value="F:tRNA binding"/>
    <property type="evidence" value="ECO:0007669"/>
    <property type="project" value="TreeGrafter"/>
</dbReference>
<dbReference type="GO" id="GO:0046872">
    <property type="term" value="F:metal ion binding"/>
    <property type="evidence" value="ECO:0007669"/>
    <property type="project" value="UniProtKB-KW"/>
</dbReference>
<keyword evidence="2" id="KW-0479">Metal-binding</keyword>
<feature type="binding site" evidence="2">
    <location>
        <position position="298"/>
    </location>
    <ligand>
        <name>Zn(2+)</name>
        <dbReference type="ChEBI" id="CHEBI:29105"/>
        <label>2</label>
    </ligand>
</feature>
<name>A0A4R7I0P0_9ACTN</name>
<dbReference type="Proteomes" id="UP000294558">
    <property type="component" value="Unassembled WGS sequence"/>
</dbReference>
<evidence type="ECO:0000313" key="6">
    <source>
        <dbReference type="EMBL" id="TDT16419.1"/>
    </source>
</evidence>
<keyword evidence="7" id="KW-1185">Reference proteome</keyword>
<feature type="binding site" evidence="3">
    <location>
        <position position="159"/>
    </location>
    <ligand>
        <name>ATP</name>
        <dbReference type="ChEBI" id="CHEBI:30616"/>
    </ligand>
</feature>
<feature type="binding site" evidence="2">
    <location>
        <position position="280"/>
    </location>
    <ligand>
        <name>Zn(2+)</name>
        <dbReference type="ChEBI" id="CHEBI:29105"/>
        <label>2</label>
    </ligand>
</feature>
<evidence type="ECO:0000259" key="5">
    <source>
        <dbReference type="Pfam" id="PF22082"/>
    </source>
</evidence>
<sequence length="338" mass="37170">MSGSKCRVCREPAIIDLPRHNANFCAEHLLQLCRRQVEKAIKDYDMLSPDDRILVAVSGGKDSLAVWDILHELGYAADGLYIGLGIGEYSDVSYEFTRDFADERGLTLTTVDLRDEFGYDVPTAAKVTKRVPCSACGMSKRHIFDKAALDGGYDVVVTGHNLDDEAAVLFGNTLRWDIDYLSRQLPVLPARDGFPKKVKPLVRLTEREMAAWCIVRGIDYQVEECPMAVGNKHLSYKEALNSIERESPGSKAAFYLEFVDKMAPLLAERRSSERARLLACTSCGAPTTAPDSGDAPVCAFCRLQERTAGVEPVPVEMVLNKKARKAYLAAQAAAGGND</sequence>
<dbReference type="CDD" id="cd01993">
    <property type="entry name" value="TtuA-like"/>
    <property type="match status" value="1"/>
</dbReference>
<dbReference type="Gene3D" id="3.40.50.620">
    <property type="entry name" value="HUPs"/>
    <property type="match status" value="1"/>
</dbReference>
<feature type="binding site" evidence="2">
    <location>
        <position position="6"/>
    </location>
    <ligand>
        <name>Zn(2+)</name>
        <dbReference type="ChEBI" id="CHEBI:29105"/>
        <label>1</label>
    </ligand>
</feature>
<reference evidence="6 7" key="1">
    <citation type="submission" date="2019-03" db="EMBL/GenBank/DDBJ databases">
        <title>Sequencing the genomes of 1000 actinobacteria strains.</title>
        <authorList>
            <person name="Klenk H.-P."/>
        </authorList>
    </citation>
    <scope>NUCLEOTIDE SEQUENCE [LARGE SCALE GENOMIC DNA]</scope>
    <source>
        <strain evidence="6 7">DSM 18936</strain>
    </source>
</reference>
<dbReference type="PANTHER" id="PTHR11807">
    <property type="entry name" value="ATPASES OF THE PP SUPERFAMILY-RELATED"/>
    <property type="match status" value="1"/>
</dbReference>
<dbReference type="RefSeq" id="WP_133868801.1">
    <property type="nucleotide sequence ID" value="NZ_JAVJPS010000003.1"/>
</dbReference>
<dbReference type="Pfam" id="PF22082">
    <property type="entry name" value="TtuA_LIM_N"/>
    <property type="match status" value="1"/>
</dbReference>
<evidence type="ECO:0000256" key="2">
    <source>
        <dbReference type="PIRSR" id="PIRSR004976-50"/>
    </source>
</evidence>
<feature type="binding site" evidence="3">
    <location>
        <begin position="56"/>
        <end position="58"/>
    </location>
    <ligand>
        <name>ATP</name>
        <dbReference type="ChEBI" id="CHEBI:30616"/>
    </ligand>
</feature>
<protein>
    <submittedName>
        <fullName evidence="6">Uncharacterized protein (TIGR00269 family)</fullName>
    </submittedName>
</protein>
<keyword evidence="1" id="KW-0808">Transferase</keyword>
<gene>
    <name evidence="6" type="ORF">BDK89_2009</name>
</gene>
<keyword evidence="3" id="KW-0067">ATP-binding</keyword>
<proteinExistence type="predicted"/>
<dbReference type="GO" id="GO:0005524">
    <property type="term" value="F:ATP binding"/>
    <property type="evidence" value="ECO:0007669"/>
    <property type="project" value="UniProtKB-KW"/>
</dbReference>
<feature type="binding site" evidence="2">
    <location>
        <position position="301"/>
    </location>
    <ligand>
        <name>Zn(2+)</name>
        <dbReference type="ChEBI" id="CHEBI:29105"/>
        <label>2</label>
    </ligand>
</feature>
<dbReference type="PIRSF" id="PIRSF004976">
    <property type="entry name" value="ATPase_YdaO"/>
    <property type="match status" value="1"/>
</dbReference>
<feature type="binding site" evidence="3">
    <location>
        <position position="82"/>
    </location>
    <ligand>
        <name>ATP</name>
        <dbReference type="ChEBI" id="CHEBI:30616"/>
    </ligand>
</feature>
<evidence type="ECO:0000313" key="7">
    <source>
        <dbReference type="Proteomes" id="UP000294558"/>
    </source>
</evidence>
<evidence type="ECO:0000256" key="1">
    <source>
        <dbReference type="ARBA" id="ARBA00022679"/>
    </source>
</evidence>
<dbReference type="PANTHER" id="PTHR11807:SF27">
    <property type="entry name" value="TRNA-5-METHYLURIDINE(54) 2-SULFURTRANSFERASE"/>
    <property type="match status" value="1"/>
</dbReference>